<dbReference type="EMBL" id="BAAABY010000025">
    <property type="protein sequence ID" value="GAA0467584.1"/>
    <property type="molecule type" value="Genomic_DNA"/>
</dbReference>
<dbReference type="RefSeq" id="WP_346095916.1">
    <property type="nucleotide sequence ID" value="NZ_BAAABY010000025.1"/>
</dbReference>
<accession>A0ABP3JZ65</accession>
<proteinExistence type="inferred from homology"/>
<comment type="caution">
    <text evidence="5">The sequence shown here is derived from an EMBL/GenBank/DDBJ whole genome shotgun (WGS) entry which is preliminary data.</text>
</comment>
<gene>
    <name evidence="5" type="ORF">GCM10010361_34730</name>
</gene>
<evidence type="ECO:0000313" key="6">
    <source>
        <dbReference type="Proteomes" id="UP001500909"/>
    </source>
</evidence>
<protein>
    <submittedName>
        <fullName evidence="5">GvpL/GvpF family gas vesicle protein</fullName>
    </submittedName>
</protein>
<name>A0ABP3JZ65_9ACTN</name>
<sequence>MTTPHDNGRLTYAYAVLRSGARPPAGLLGIGEAPVHTVTEGPLAALVSTVPAAEFDQPQVHERLEDLAWLETTARAHRRVVDEAAAEVGVLPLRLVTVYRDEDSVRAVLTANAERFERLLARLDGRLEWGVKAYARASEERRPAEGHEPTAPPAPGAESGREFLRRRLRDRKVRDSARQESDGLARAVHDTLTQAAEESRLHRPQDPKLAEAVAASGAADADGHAPTGTRAAVTRGPNVLNGAYLVRREQAGEFAERVGELAARSPALRIELTGPWAPYSFTDLPEEAP</sequence>
<dbReference type="PANTHER" id="PTHR36852">
    <property type="entry name" value="PROTEIN GVPL 2"/>
    <property type="match status" value="1"/>
</dbReference>
<evidence type="ECO:0000256" key="4">
    <source>
        <dbReference type="SAM" id="MobiDB-lite"/>
    </source>
</evidence>
<keyword evidence="1" id="KW-0304">Gas vesicle</keyword>
<keyword evidence="6" id="KW-1185">Reference proteome</keyword>
<evidence type="ECO:0000256" key="1">
    <source>
        <dbReference type="ARBA" id="ARBA00022987"/>
    </source>
</evidence>
<dbReference type="Pfam" id="PF06386">
    <property type="entry name" value="GvpL_GvpF"/>
    <property type="match status" value="1"/>
</dbReference>
<organism evidence="5 6">
    <name type="scientific">Streptomyces olivaceiscleroticus</name>
    <dbReference type="NCBI Taxonomy" id="68245"/>
    <lineage>
        <taxon>Bacteria</taxon>
        <taxon>Bacillati</taxon>
        <taxon>Actinomycetota</taxon>
        <taxon>Actinomycetes</taxon>
        <taxon>Kitasatosporales</taxon>
        <taxon>Streptomycetaceae</taxon>
        <taxon>Streptomyces</taxon>
    </lineage>
</organism>
<reference evidence="6" key="1">
    <citation type="journal article" date="2019" name="Int. J. Syst. Evol. Microbiol.">
        <title>The Global Catalogue of Microorganisms (GCM) 10K type strain sequencing project: providing services to taxonomists for standard genome sequencing and annotation.</title>
        <authorList>
            <consortium name="The Broad Institute Genomics Platform"/>
            <consortium name="The Broad Institute Genome Sequencing Center for Infectious Disease"/>
            <person name="Wu L."/>
            <person name="Ma J."/>
        </authorList>
    </citation>
    <scope>NUCLEOTIDE SEQUENCE [LARGE SCALE GENOMIC DNA]</scope>
    <source>
        <strain evidence="6">JCM 4805</strain>
    </source>
</reference>
<dbReference type="Proteomes" id="UP001500909">
    <property type="component" value="Unassembled WGS sequence"/>
</dbReference>
<evidence type="ECO:0000256" key="2">
    <source>
        <dbReference type="ARBA" id="ARBA00035108"/>
    </source>
</evidence>
<feature type="compositionally biased region" description="Basic and acidic residues" evidence="4">
    <location>
        <begin position="138"/>
        <end position="148"/>
    </location>
</feature>
<comment type="subcellular location">
    <subcellularLocation>
        <location evidence="2">Gas vesicle</location>
    </subcellularLocation>
</comment>
<feature type="region of interest" description="Disordered" evidence="4">
    <location>
        <begin position="138"/>
        <end position="162"/>
    </location>
</feature>
<dbReference type="PANTHER" id="PTHR36852:SF1">
    <property type="entry name" value="PROTEIN GVPL 2"/>
    <property type="match status" value="1"/>
</dbReference>
<evidence type="ECO:0000313" key="5">
    <source>
        <dbReference type="EMBL" id="GAA0467584.1"/>
    </source>
</evidence>
<evidence type="ECO:0000256" key="3">
    <source>
        <dbReference type="ARBA" id="ARBA00035643"/>
    </source>
</evidence>
<dbReference type="InterPro" id="IPR009430">
    <property type="entry name" value="GvpL/GvpF"/>
</dbReference>
<comment type="similarity">
    <text evidence="3">Belongs to the gas vesicle GvpF/GvpL family.</text>
</comment>